<gene>
    <name evidence="7" type="ORF">D0Z70_15700</name>
</gene>
<dbReference type="InterPro" id="IPR045214">
    <property type="entry name" value="Surf1/Surf4"/>
</dbReference>
<evidence type="ECO:0000256" key="4">
    <source>
        <dbReference type="ARBA" id="ARBA00022989"/>
    </source>
</evidence>
<sequence length="232" mass="25260">MTSPRQGRAGFPVGPTLIAALLFTGLCALGVWQVERLAWKRDLIARVDARIHAAPVAAPGSATKADEYRRVSATGTFLHDRATLVQASTVRGPGFWVLTPLRQTNGTFLLINRGFVPPDARTHYARPTGTVRVTGLLRLTEPGGGFLRSNDPTANRWYSRDVTAIATARALPTTPTYFIDADADPQPDAPPIGGLTVIRFPNNHLVYALTWFSLAAMTVGAYILLMRQSRRP</sequence>
<keyword evidence="4 6" id="KW-1133">Transmembrane helix</keyword>
<keyword evidence="6" id="KW-1003">Cell membrane</keyword>
<comment type="similarity">
    <text evidence="2 6">Belongs to the SURF1 family.</text>
</comment>
<evidence type="ECO:0000256" key="6">
    <source>
        <dbReference type="RuleBase" id="RU363076"/>
    </source>
</evidence>
<evidence type="ECO:0000313" key="7">
    <source>
        <dbReference type="EMBL" id="RJG53463.1"/>
    </source>
</evidence>
<feature type="transmembrane region" description="Helical" evidence="6">
    <location>
        <begin position="205"/>
        <end position="225"/>
    </location>
</feature>
<dbReference type="EMBL" id="QVRA01000015">
    <property type="protein sequence ID" value="RJG53463.1"/>
    <property type="molecule type" value="Genomic_DNA"/>
</dbReference>
<dbReference type="PROSITE" id="PS50895">
    <property type="entry name" value="SURF1"/>
    <property type="match status" value="1"/>
</dbReference>
<reference evidence="7 8" key="1">
    <citation type="submission" date="2018-08" db="EMBL/GenBank/DDBJ databases">
        <title>Sphingobium sp. EO9.</title>
        <authorList>
            <person name="Park Y."/>
            <person name="Kim K.H."/>
            <person name="Jeon C.O."/>
        </authorList>
    </citation>
    <scope>NUCLEOTIDE SEQUENCE [LARGE SCALE GENOMIC DNA]</scope>
    <source>
        <strain evidence="7 8">EO9</strain>
    </source>
</reference>
<dbReference type="InterPro" id="IPR002994">
    <property type="entry name" value="Surf1/Shy1"/>
</dbReference>
<name>A0A418YPV3_9SPHN</name>
<dbReference type="PANTHER" id="PTHR23427:SF2">
    <property type="entry name" value="SURFEIT LOCUS PROTEIN 1"/>
    <property type="match status" value="1"/>
</dbReference>
<dbReference type="PANTHER" id="PTHR23427">
    <property type="entry name" value="SURFEIT LOCUS PROTEIN"/>
    <property type="match status" value="1"/>
</dbReference>
<dbReference type="GO" id="GO:0005886">
    <property type="term" value="C:plasma membrane"/>
    <property type="evidence" value="ECO:0007669"/>
    <property type="project" value="UniProtKB-SubCell"/>
</dbReference>
<feature type="transmembrane region" description="Helical" evidence="6">
    <location>
        <begin position="12"/>
        <end position="32"/>
    </location>
</feature>
<comment type="caution">
    <text evidence="7">The sequence shown here is derived from an EMBL/GenBank/DDBJ whole genome shotgun (WGS) entry which is preliminary data.</text>
</comment>
<comment type="subcellular location">
    <subcellularLocation>
        <location evidence="6">Cell membrane</location>
        <topology evidence="6">Multi-pass membrane protein</topology>
    </subcellularLocation>
    <subcellularLocation>
        <location evidence="1">Membrane</location>
    </subcellularLocation>
</comment>
<evidence type="ECO:0000256" key="5">
    <source>
        <dbReference type="ARBA" id="ARBA00023136"/>
    </source>
</evidence>
<keyword evidence="3 6" id="KW-0812">Transmembrane</keyword>
<keyword evidence="8" id="KW-1185">Reference proteome</keyword>
<proteinExistence type="inferred from homology"/>
<dbReference type="RefSeq" id="WP_119748120.1">
    <property type="nucleotide sequence ID" value="NZ_QVRA01000015.1"/>
</dbReference>
<dbReference type="OrthoDB" id="6079986at2"/>
<evidence type="ECO:0000256" key="2">
    <source>
        <dbReference type="ARBA" id="ARBA00007165"/>
    </source>
</evidence>
<evidence type="ECO:0000256" key="3">
    <source>
        <dbReference type="ARBA" id="ARBA00022692"/>
    </source>
</evidence>
<accession>A0A418YPV3</accession>
<dbReference type="AlphaFoldDB" id="A0A418YPV3"/>
<dbReference type="CDD" id="cd06662">
    <property type="entry name" value="SURF1"/>
    <property type="match status" value="1"/>
</dbReference>
<evidence type="ECO:0000313" key="8">
    <source>
        <dbReference type="Proteomes" id="UP000283469"/>
    </source>
</evidence>
<dbReference type="Pfam" id="PF02104">
    <property type="entry name" value="SURF1"/>
    <property type="match status" value="1"/>
</dbReference>
<protein>
    <recommendedName>
        <fullName evidence="6">SURF1-like protein</fullName>
    </recommendedName>
</protein>
<organism evidence="7 8">
    <name type="scientific">Sphingobium terrigena</name>
    <dbReference type="NCBI Taxonomy" id="2304063"/>
    <lineage>
        <taxon>Bacteria</taxon>
        <taxon>Pseudomonadati</taxon>
        <taxon>Pseudomonadota</taxon>
        <taxon>Alphaproteobacteria</taxon>
        <taxon>Sphingomonadales</taxon>
        <taxon>Sphingomonadaceae</taxon>
        <taxon>Sphingobium</taxon>
    </lineage>
</organism>
<keyword evidence="5 6" id="KW-0472">Membrane</keyword>
<evidence type="ECO:0000256" key="1">
    <source>
        <dbReference type="ARBA" id="ARBA00004370"/>
    </source>
</evidence>
<dbReference type="Proteomes" id="UP000283469">
    <property type="component" value="Unassembled WGS sequence"/>
</dbReference>